<reference evidence="1" key="1">
    <citation type="submission" date="2011-02" db="EMBL/GenBank/DDBJ databases">
        <title>The genome of the leaf-cutting ant Acromyrmex echinatior suggests key adaptations to social evolution and fungus farming.</title>
        <authorList>
            <person name="Nygaard S."/>
            <person name="Zhang G."/>
        </authorList>
    </citation>
    <scope>NUCLEOTIDE SEQUENCE</scope>
</reference>
<organism evidence="2">
    <name type="scientific">Acromyrmex echinatior</name>
    <name type="common">Panamanian leafcutter ant</name>
    <name type="synonym">Acromyrmex octospinosus echinatior</name>
    <dbReference type="NCBI Taxonomy" id="103372"/>
    <lineage>
        <taxon>Eukaryota</taxon>
        <taxon>Metazoa</taxon>
        <taxon>Ecdysozoa</taxon>
        <taxon>Arthropoda</taxon>
        <taxon>Hexapoda</taxon>
        <taxon>Insecta</taxon>
        <taxon>Pterygota</taxon>
        <taxon>Neoptera</taxon>
        <taxon>Endopterygota</taxon>
        <taxon>Hymenoptera</taxon>
        <taxon>Apocrita</taxon>
        <taxon>Aculeata</taxon>
        <taxon>Formicoidea</taxon>
        <taxon>Formicidae</taxon>
        <taxon>Myrmicinae</taxon>
        <taxon>Acromyrmex</taxon>
    </lineage>
</organism>
<accession>F4WER3</accession>
<gene>
    <name evidence="1" type="ORF">G5I_04101</name>
</gene>
<name>F4WER3_ACREC</name>
<keyword evidence="2" id="KW-1185">Reference proteome</keyword>
<evidence type="ECO:0000313" key="1">
    <source>
        <dbReference type="EMBL" id="EGI67297.1"/>
    </source>
</evidence>
<sequence length="113" mass="13401">MVTLAIKIGEGLTGLIKCVILAYPDFVLQDLQIYWKLEQNYLANNCELFMKRGFFWEDSSWTWFDWTRSIGHIQLDTNQFDIDQLDTDRLDIERLDTARLGTMRNIMYVLDVN</sequence>
<evidence type="ECO:0000313" key="2">
    <source>
        <dbReference type="Proteomes" id="UP000007755"/>
    </source>
</evidence>
<dbReference type="Proteomes" id="UP000007755">
    <property type="component" value="Unassembled WGS sequence"/>
</dbReference>
<protein>
    <submittedName>
        <fullName evidence="1">Uncharacterized protein</fullName>
    </submittedName>
</protein>
<proteinExistence type="predicted"/>
<dbReference type="InParanoid" id="F4WER3"/>
<dbReference type="AlphaFoldDB" id="F4WER3"/>
<dbReference type="EMBL" id="GL888108">
    <property type="protein sequence ID" value="EGI67297.1"/>
    <property type="molecule type" value="Genomic_DNA"/>
</dbReference>